<dbReference type="OrthoDB" id="1078367at2759"/>
<dbReference type="Gramene" id="MELO3C015761.2.1">
    <property type="protein sequence ID" value="MELO3C015761.2.1"/>
    <property type="gene ID" value="MELO3C015761.2"/>
</dbReference>
<dbReference type="PANTHER" id="PTHR10302">
    <property type="entry name" value="SINGLE-STRANDED DNA-BINDING PROTEIN"/>
    <property type="match status" value="1"/>
</dbReference>
<proteinExistence type="predicted"/>
<dbReference type="PANTHER" id="PTHR10302:SF0">
    <property type="entry name" value="SINGLE-STRANDED DNA-BINDING PROTEIN, MITOCHONDRIAL"/>
    <property type="match status" value="1"/>
</dbReference>
<name>A0A1S3BRV3_CUCME</name>
<dbReference type="GeneID" id="103492617"/>
<protein>
    <submittedName>
        <fullName evidence="5">Protein OSB2, chloroplastic-like</fullName>
    </submittedName>
</protein>
<dbReference type="SMR" id="A0A1S3BRV3"/>
<dbReference type="GO" id="GO:0006264">
    <property type="term" value="P:mitochondrial DNA replication"/>
    <property type="evidence" value="ECO:0007669"/>
    <property type="project" value="TreeGrafter"/>
</dbReference>
<dbReference type="SUPFAM" id="SSF50249">
    <property type="entry name" value="Nucleic acid-binding proteins"/>
    <property type="match status" value="1"/>
</dbReference>
<dbReference type="RefSeq" id="XP_008451268.1">
    <property type="nucleotide sequence ID" value="XM_008453046.2"/>
</dbReference>
<dbReference type="InterPro" id="IPR012340">
    <property type="entry name" value="NA-bd_OB-fold"/>
</dbReference>
<dbReference type="Proteomes" id="UP001652600">
    <property type="component" value="Chromosome 1"/>
</dbReference>
<dbReference type="eggNOG" id="ENOG502QR35">
    <property type="taxonomic scope" value="Eukaryota"/>
</dbReference>
<sequence length="296" mass="33820">MVMALALEQTLTLSSSFSSKNSIFSIPRNQLRISSFFPFHSYLNPPKHLRFATRFPKCSAMENYTNYSAVTYPKPSEIPWKKELSNSVTLIGTVGLPVELKHLPSGKDVAWTRLAVWKSSTETSWISLTFWDELAHIASQHVQKGNQIYVSGRLVADLVEADDGKQQTYYKVVVQQLNFIERSNSTAPHYDQDSNSIMAGRKPSSGAVDNTASTQELWQAFFANPVDWWDNRKNKKNPKYPDFKHKDTGEALWVEGRYNPPWVKSQLALLDMRMSSLDDQEVKMTNFVSNFDFPSY</sequence>
<dbReference type="GO" id="GO:0042645">
    <property type="term" value="C:mitochondrial nucleoid"/>
    <property type="evidence" value="ECO:0007669"/>
    <property type="project" value="TreeGrafter"/>
</dbReference>
<evidence type="ECO:0000256" key="2">
    <source>
        <dbReference type="PROSITE-ProRule" id="PRU00252"/>
    </source>
</evidence>
<dbReference type="NCBIfam" id="TIGR00621">
    <property type="entry name" value="ssb"/>
    <property type="match status" value="1"/>
</dbReference>
<organism evidence="4 5">
    <name type="scientific">Cucumis melo</name>
    <name type="common">Muskmelon</name>
    <dbReference type="NCBI Taxonomy" id="3656"/>
    <lineage>
        <taxon>Eukaryota</taxon>
        <taxon>Viridiplantae</taxon>
        <taxon>Streptophyta</taxon>
        <taxon>Embryophyta</taxon>
        <taxon>Tracheophyta</taxon>
        <taxon>Spermatophyta</taxon>
        <taxon>Magnoliopsida</taxon>
        <taxon>eudicotyledons</taxon>
        <taxon>Gunneridae</taxon>
        <taxon>Pentapetalae</taxon>
        <taxon>rosids</taxon>
        <taxon>fabids</taxon>
        <taxon>Cucurbitales</taxon>
        <taxon>Cucurbitaceae</taxon>
        <taxon>Benincaseae</taxon>
        <taxon>Cucumis</taxon>
    </lineage>
</organism>
<dbReference type="GO" id="GO:0003697">
    <property type="term" value="F:single-stranded DNA binding"/>
    <property type="evidence" value="ECO:0007669"/>
    <property type="project" value="InterPro"/>
</dbReference>
<dbReference type="InterPro" id="IPR011344">
    <property type="entry name" value="ssDNA-bd"/>
</dbReference>
<evidence type="ECO:0000256" key="1">
    <source>
        <dbReference type="ARBA" id="ARBA00023125"/>
    </source>
</evidence>
<dbReference type="InParanoid" id="A0A1S3BRV3"/>
<dbReference type="InterPro" id="IPR000424">
    <property type="entry name" value="Primosome_PriB/ssb"/>
</dbReference>
<reference evidence="5" key="2">
    <citation type="submission" date="2025-04" db="UniProtKB">
        <authorList>
            <consortium name="RefSeq"/>
        </authorList>
    </citation>
    <scope>IDENTIFICATION</scope>
</reference>
<dbReference type="Gene3D" id="2.40.50.140">
    <property type="entry name" value="Nucleic acid-binding proteins"/>
    <property type="match status" value="1"/>
</dbReference>
<dbReference type="PROSITE" id="PS50935">
    <property type="entry name" value="SSB"/>
    <property type="match status" value="1"/>
</dbReference>
<evidence type="ECO:0000313" key="3">
    <source>
        <dbReference type="EnsemblPlants" id="MELO3C015761.2.1"/>
    </source>
</evidence>
<keyword evidence="4" id="KW-1185">Reference proteome</keyword>
<accession>A0A1S3BRV3</accession>
<evidence type="ECO:0000313" key="5">
    <source>
        <dbReference type="RefSeq" id="XP_008451268.1"/>
    </source>
</evidence>
<dbReference type="EnsemblPlants" id="MELO3C015761.2.1">
    <property type="protein sequence ID" value="MELO3C015761.2.1"/>
    <property type="gene ID" value="MELO3C015761.2"/>
</dbReference>
<dbReference type="Pfam" id="PF00436">
    <property type="entry name" value="SSB"/>
    <property type="match status" value="1"/>
</dbReference>
<evidence type="ECO:0000313" key="4">
    <source>
        <dbReference type="Proteomes" id="UP001652600"/>
    </source>
</evidence>
<gene>
    <name evidence="5" type="primary">LOC103492617</name>
    <name evidence="3" type="synonym">103492617</name>
</gene>
<dbReference type="AlphaFoldDB" id="A0A1S3BRV3"/>
<reference evidence="3" key="1">
    <citation type="submission" date="2023-03" db="UniProtKB">
        <authorList>
            <consortium name="EnsemblPlants"/>
        </authorList>
    </citation>
    <scope>IDENTIFICATION</scope>
</reference>
<keyword evidence="1 2" id="KW-0238">DNA-binding</keyword>
<dbReference type="CDD" id="cd04496">
    <property type="entry name" value="SSB_OBF"/>
    <property type="match status" value="1"/>
</dbReference>
<dbReference type="KEGG" id="cmo:103492617"/>
<reference evidence="4" key="3">
    <citation type="submission" date="2025-05" db="UniProtKB">
        <authorList>
            <consortium name="RefSeq"/>
        </authorList>
    </citation>
    <scope>NUCLEOTIDE SEQUENCE [LARGE SCALE GENOMIC DNA]</scope>
</reference>